<gene>
    <name evidence="3" type="ORF">COW97_03190</name>
</gene>
<organism evidence="3 4">
    <name type="scientific">Candidatus Roizmanbacteria bacterium CG22_combo_CG10-13_8_21_14_all_34_12</name>
    <dbReference type="NCBI Taxonomy" id="1974860"/>
    <lineage>
        <taxon>Bacteria</taxon>
        <taxon>Candidatus Roizmaniibacteriota</taxon>
    </lineage>
</organism>
<comment type="caution">
    <text evidence="3">The sequence shown here is derived from an EMBL/GenBank/DDBJ whole genome shotgun (WGS) entry which is preliminary data.</text>
</comment>
<dbReference type="InterPro" id="IPR036165">
    <property type="entry name" value="YefM-like_sf"/>
</dbReference>
<dbReference type="Proteomes" id="UP000229699">
    <property type="component" value="Unassembled WGS sequence"/>
</dbReference>
<evidence type="ECO:0000313" key="3">
    <source>
        <dbReference type="EMBL" id="PIP63305.1"/>
    </source>
</evidence>
<dbReference type="AlphaFoldDB" id="A0A2H0C032"/>
<dbReference type="Gene3D" id="3.40.1620.10">
    <property type="entry name" value="YefM-like domain"/>
    <property type="match status" value="1"/>
</dbReference>
<reference evidence="3 4" key="1">
    <citation type="submission" date="2017-09" db="EMBL/GenBank/DDBJ databases">
        <title>Depth-based differentiation of microbial function through sediment-hosted aquifers and enrichment of novel symbionts in the deep terrestrial subsurface.</title>
        <authorList>
            <person name="Probst A.J."/>
            <person name="Ladd B."/>
            <person name="Jarett J.K."/>
            <person name="Geller-Mcgrath D.E."/>
            <person name="Sieber C.M."/>
            <person name="Emerson J.B."/>
            <person name="Anantharaman K."/>
            <person name="Thomas B.C."/>
            <person name="Malmstrom R."/>
            <person name="Stieglmeier M."/>
            <person name="Klingl A."/>
            <person name="Woyke T."/>
            <person name="Ryan C.M."/>
            <person name="Banfield J.F."/>
        </authorList>
    </citation>
    <scope>NUCLEOTIDE SEQUENCE [LARGE SCALE GENOMIC DNA]</scope>
    <source>
        <strain evidence="3">CG22_combo_CG10-13_8_21_14_all_34_12</strain>
    </source>
</reference>
<dbReference type="NCBIfam" id="TIGR01552">
    <property type="entry name" value="phd_fam"/>
    <property type="match status" value="1"/>
</dbReference>
<dbReference type="EMBL" id="PCTC01000068">
    <property type="protein sequence ID" value="PIP63305.1"/>
    <property type="molecule type" value="Genomic_DNA"/>
</dbReference>
<evidence type="ECO:0000256" key="1">
    <source>
        <dbReference type="ARBA" id="ARBA00009981"/>
    </source>
</evidence>
<evidence type="ECO:0000256" key="2">
    <source>
        <dbReference type="RuleBase" id="RU362080"/>
    </source>
</evidence>
<dbReference type="Pfam" id="PF02604">
    <property type="entry name" value="PhdYeFM_antitox"/>
    <property type="match status" value="1"/>
</dbReference>
<comment type="similarity">
    <text evidence="1 2">Belongs to the phD/YefM antitoxin family.</text>
</comment>
<comment type="function">
    <text evidence="2">Antitoxin component of a type II toxin-antitoxin (TA) system.</text>
</comment>
<dbReference type="SUPFAM" id="SSF143120">
    <property type="entry name" value="YefM-like"/>
    <property type="match status" value="1"/>
</dbReference>
<protein>
    <recommendedName>
        <fullName evidence="2">Antitoxin</fullName>
    </recommendedName>
</protein>
<evidence type="ECO:0000313" key="4">
    <source>
        <dbReference type="Proteomes" id="UP000229699"/>
    </source>
</evidence>
<accession>A0A2H0C032</accession>
<sequence>MLISNIHDAKSNLSSLIAQALAGKQVIIAKAGKPIVKLIRYIPEKVQRIPGLFKGQTWMSDDFTDESTEIEKMFSIK</sequence>
<proteinExistence type="inferred from homology"/>
<dbReference type="InterPro" id="IPR006442">
    <property type="entry name" value="Antitoxin_Phd/YefM"/>
</dbReference>
<name>A0A2H0C032_9BACT</name>